<keyword evidence="3" id="KW-1185">Reference proteome</keyword>
<keyword evidence="1" id="KW-0812">Transmembrane</keyword>
<protein>
    <submittedName>
        <fullName evidence="2">Uncharacterized protein</fullName>
    </submittedName>
</protein>
<evidence type="ECO:0000313" key="3">
    <source>
        <dbReference type="Proteomes" id="UP001152519"/>
    </source>
</evidence>
<accession>A0A9W4GVN7</accession>
<dbReference type="AlphaFoldDB" id="A0A9W4GVN7"/>
<sequence>MNDGNGRRFREALLLGVSITVCSGLIGLVLGVGAAMWLFAGILGVVATLVIFCWTSWP</sequence>
<keyword evidence="1" id="KW-1133">Transmembrane helix</keyword>
<gene>
    <name evidence="2" type="ORF">SCOCK_490020</name>
</gene>
<dbReference type="EMBL" id="CAJSLV010000080">
    <property type="protein sequence ID" value="CAG6396907.1"/>
    <property type="molecule type" value="Genomic_DNA"/>
</dbReference>
<dbReference type="Proteomes" id="UP001152519">
    <property type="component" value="Unassembled WGS sequence"/>
</dbReference>
<organism evidence="2 3">
    <name type="scientific">Actinacidiphila cocklensis</name>
    <dbReference type="NCBI Taxonomy" id="887465"/>
    <lineage>
        <taxon>Bacteria</taxon>
        <taxon>Bacillati</taxon>
        <taxon>Actinomycetota</taxon>
        <taxon>Actinomycetes</taxon>
        <taxon>Kitasatosporales</taxon>
        <taxon>Streptomycetaceae</taxon>
        <taxon>Actinacidiphila</taxon>
    </lineage>
</organism>
<proteinExistence type="predicted"/>
<evidence type="ECO:0000256" key="1">
    <source>
        <dbReference type="SAM" id="Phobius"/>
    </source>
</evidence>
<evidence type="ECO:0000313" key="2">
    <source>
        <dbReference type="EMBL" id="CAG6396907.1"/>
    </source>
</evidence>
<reference evidence="2" key="1">
    <citation type="submission" date="2021-05" db="EMBL/GenBank/DDBJ databases">
        <authorList>
            <person name="Arsene-Ploetze F."/>
        </authorList>
    </citation>
    <scope>NUCLEOTIDE SEQUENCE</scope>
    <source>
        <strain evidence="2">DSM 42138</strain>
    </source>
</reference>
<name>A0A9W4GVN7_9ACTN</name>
<dbReference type="RefSeq" id="WP_251496085.1">
    <property type="nucleotide sequence ID" value="NZ_CAJSLV010000080.1"/>
</dbReference>
<comment type="caution">
    <text evidence="2">The sequence shown here is derived from an EMBL/GenBank/DDBJ whole genome shotgun (WGS) entry which is preliminary data.</text>
</comment>
<feature type="transmembrane region" description="Helical" evidence="1">
    <location>
        <begin position="36"/>
        <end position="57"/>
    </location>
</feature>
<keyword evidence="1" id="KW-0472">Membrane</keyword>
<feature type="transmembrane region" description="Helical" evidence="1">
    <location>
        <begin position="12"/>
        <end position="30"/>
    </location>
</feature>